<proteinExistence type="predicted"/>
<reference evidence="2 3" key="1">
    <citation type="submission" date="2019-04" db="EMBL/GenBank/DDBJ databases">
        <title>Draft genome sequence of Youngimonas vesicularis.</title>
        <authorList>
            <person name="Hameed A."/>
        </authorList>
    </citation>
    <scope>NUCLEOTIDE SEQUENCE [LARGE SCALE GENOMIC DNA]</scope>
    <source>
        <strain evidence="2 3">CC-AMW-E</strain>
    </source>
</reference>
<sequence length="210" mass="23167">MPNGNAYGHGNAAQNFHNGTANNPNNNGANGHSIAMDNVPFLSETVFGFDLGEFSSTPGTNISYYSQGDFIATVPAWRGRVSHDIRDWDGDGDLEYSTMNPGANMLIEHVDGDTFEFSGVSIEDYDNDGAGLINLRGTGLDGSSYGLYFEFDPRFNQLTIVGSVNSSDGTYEWQRFQNFDDAFDFVFTDHELTQLSVYVRDMALDDFILV</sequence>
<evidence type="ECO:0000313" key="3">
    <source>
        <dbReference type="Proteomes" id="UP000306113"/>
    </source>
</evidence>
<feature type="compositionally biased region" description="Low complexity" evidence="1">
    <location>
        <begin position="18"/>
        <end position="31"/>
    </location>
</feature>
<protein>
    <submittedName>
        <fullName evidence="2">Uncharacterized protein</fullName>
    </submittedName>
</protein>
<name>A0A4S3M7A6_9RHOB</name>
<dbReference type="EMBL" id="SSMD01000005">
    <property type="protein sequence ID" value="THD73238.1"/>
    <property type="molecule type" value="Genomic_DNA"/>
</dbReference>
<dbReference type="AlphaFoldDB" id="A0A4S3M7A6"/>
<feature type="region of interest" description="Disordered" evidence="1">
    <location>
        <begin position="1"/>
        <end position="31"/>
    </location>
</feature>
<keyword evidence="3" id="KW-1185">Reference proteome</keyword>
<accession>A0A4S3M7A6</accession>
<evidence type="ECO:0000256" key="1">
    <source>
        <dbReference type="SAM" id="MobiDB-lite"/>
    </source>
</evidence>
<dbReference type="RefSeq" id="WP_136339367.1">
    <property type="nucleotide sequence ID" value="NZ_SSMD01000005.1"/>
</dbReference>
<comment type="caution">
    <text evidence="2">The sequence shown here is derived from an EMBL/GenBank/DDBJ whole genome shotgun (WGS) entry which is preliminary data.</text>
</comment>
<gene>
    <name evidence="2" type="ORF">E7681_11075</name>
</gene>
<dbReference type="Proteomes" id="UP000306113">
    <property type="component" value="Unassembled WGS sequence"/>
</dbReference>
<organism evidence="2 3">
    <name type="scientific">Thalassobius vesicularis</name>
    <dbReference type="NCBI Taxonomy" id="1294297"/>
    <lineage>
        <taxon>Bacteria</taxon>
        <taxon>Pseudomonadati</taxon>
        <taxon>Pseudomonadota</taxon>
        <taxon>Alphaproteobacteria</taxon>
        <taxon>Rhodobacterales</taxon>
        <taxon>Roseobacteraceae</taxon>
        <taxon>Thalassovita</taxon>
    </lineage>
</organism>
<evidence type="ECO:0000313" key="2">
    <source>
        <dbReference type="EMBL" id="THD73238.1"/>
    </source>
</evidence>